<sequence length="169" mass="18603">MKRSTWTIPVLQAIVFLRVRPIAGCQEIFHGSGHLCLPACLPERECGSCFAAIPDAFQSVLPLLWRPKGRPEPLLVTKPNPARRAVFICRCTGKAVHSRLATFTLPIDTAPNLRAAFFPLLLAEIVLSGQNPTILPRSSIDRIILGELCCFALGFSGERTMDGLWCVLH</sequence>
<accession>A0ABR1LAV1</accession>
<feature type="signal peptide" evidence="1">
    <location>
        <begin position="1"/>
        <end position="25"/>
    </location>
</feature>
<reference evidence="2 3" key="1">
    <citation type="submission" date="2024-04" db="EMBL/GenBank/DDBJ databases">
        <title>Phyllosticta paracitricarpa is synonymous to the EU quarantine fungus P. citricarpa based on phylogenomic analyses.</title>
        <authorList>
            <consortium name="Lawrence Berkeley National Laboratory"/>
            <person name="Van ingen-buijs V.A."/>
            <person name="Van westerhoven A.C."/>
            <person name="Haridas S."/>
            <person name="Skiadas P."/>
            <person name="Martin F."/>
            <person name="Groenewald J.Z."/>
            <person name="Crous P.W."/>
            <person name="Seidl M.F."/>
        </authorList>
    </citation>
    <scope>NUCLEOTIDE SEQUENCE [LARGE SCALE GENOMIC DNA]</scope>
    <source>
        <strain evidence="2 3">CPC 17464</strain>
    </source>
</reference>
<evidence type="ECO:0000313" key="2">
    <source>
        <dbReference type="EMBL" id="KAK7532364.1"/>
    </source>
</evidence>
<evidence type="ECO:0000313" key="3">
    <source>
        <dbReference type="Proteomes" id="UP001360953"/>
    </source>
</evidence>
<evidence type="ECO:0000256" key="1">
    <source>
        <dbReference type="SAM" id="SignalP"/>
    </source>
</evidence>
<dbReference type="Proteomes" id="UP001360953">
    <property type="component" value="Unassembled WGS sequence"/>
</dbReference>
<organism evidence="2 3">
    <name type="scientific">Phyllosticta citribraziliensis</name>
    <dbReference type="NCBI Taxonomy" id="989973"/>
    <lineage>
        <taxon>Eukaryota</taxon>
        <taxon>Fungi</taxon>
        <taxon>Dikarya</taxon>
        <taxon>Ascomycota</taxon>
        <taxon>Pezizomycotina</taxon>
        <taxon>Dothideomycetes</taxon>
        <taxon>Dothideomycetes incertae sedis</taxon>
        <taxon>Botryosphaeriales</taxon>
        <taxon>Phyllostictaceae</taxon>
        <taxon>Phyllosticta</taxon>
    </lineage>
</organism>
<keyword evidence="1" id="KW-0732">Signal</keyword>
<dbReference type="GeneID" id="92026556"/>
<keyword evidence="3" id="KW-1185">Reference proteome</keyword>
<dbReference type="EMBL" id="JBBPEH010000011">
    <property type="protein sequence ID" value="KAK7532364.1"/>
    <property type="molecule type" value="Genomic_DNA"/>
</dbReference>
<feature type="chain" id="PRO_5045832292" description="Secreted protein" evidence="1">
    <location>
        <begin position="26"/>
        <end position="169"/>
    </location>
</feature>
<proteinExistence type="predicted"/>
<evidence type="ECO:0008006" key="4">
    <source>
        <dbReference type="Google" id="ProtNLM"/>
    </source>
</evidence>
<dbReference type="RefSeq" id="XP_066652032.1">
    <property type="nucleotide sequence ID" value="XM_066793650.1"/>
</dbReference>
<comment type="caution">
    <text evidence="2">The sequence shown here is derived from an EMBL/GenBank/DDBJ whole genome shotgun (WGS) entry which is preliminary data.</text>
</comment>
<gene>
    <name evidence="2" type="ORF">J3D65DRAFT_103592</name>
</gene>
<name>A0ABR1LAV1_9PEZI</name>
<protein>
    <recommendedName>
        <fullName evidence="4">Secreted protein</fullName>
    </recommendedName>
</protein>